<dbReference type="GO" id="GO:0008233">
    <property type="term" value="F:peptidase activity"/>
    <property type="evidence" value="ECO:0007669"/>
    <property type="project" value="UniProtKB-KW"/>
</dbReference>
<evidence type="ECO:0000256" key="4">
    <source>
        <dbReference type="ARBA" id="ARBA00022801"/>
    </source>
</evidence>
<keyword evidence="4 8" id="KW-0378">Hydrolase</keyword>
<dbReference type="AlphaFoldDB" id="A0A845GIG3"/>
<sequence>MCFSAQVWTDYRKYVRHYGAKVSIQEFVELLERRQAGERIVLPKGLTEAFKALPQSVDEERCRDLVLAYEAAEAARIEADLFGLRRRLADAQRSLAVKPTKKASEDQRIAGNKIERALSKLDDLKRTQRRERDDRVYAGSYCPVMVRDAAGQLVVRPMRYQCRPAGMPAAFDKRYPGLYNARRDNLSGFWKSVYAHTHAVIVVEGFLEHVDRHKLEGRELAPGEEPEDMILKFAPGGGELMQLACLWSHWTGPGEDLLSFAIITDEPPPEVAAAGHDRCPVPLKSANVSAWLMAPMPADYQAMLDDRERPYYAHQLASAA</sequence>
<keyword evidence="2 8" id="KW-0645">Protease</keyword>
<name>A0A845GIG3_9BURK</name>
<dbReference type="GO" id="GO:0106300">
    <property type="term" value="P:protein-DNA covalent cross-linking repair"/>
    <property type="evidence" value="ECO:0007669"/>
    <property type="project" value="InterPro"/>
</dbReference>
<proteinExistence type="inferred from homology"/>
<dbReference type="Gene3D" id="3.90.1680.10">
    <property type="entry name" value="SOS response associated peptidase-like"/>
    <property type="match status" value="1"/>
</dbReference>
<accession>A0A845GIG3</accession>
<reference evidence="9" key="1">
    <citation type="submission" date="2019-12" db="EMBL/GenBank/DDBJ databases">
        <title>Novel species isolated from a subtropical stream in China.</title>
        <authorList>
            <person name="Lu H."/>
        </authorList>
    </citation>
    <scope>NUCLEOTIDE SEQUENCE [LARGE SCALE GENOMIC DNA]</scope>
    <source>
        <strain evidence="9">FT81W</strain>
    </source>
</reference>
<dbReference type="InterPro" id="IPR003738">
    <property type="entry name" value="SRAP"/>
</dbReference>
<dbReference type="GO" id="GO:0003697">
    <property type="term" value="F:single-stranded DNA binding"/>
    <property type="evidence" value="ECO:0007669"/>
    <property type="project" value="InterPro"/>
</dbReference>
<evidence type="ECO:0000256" key="8">
    <source>
        <dbReference type="RuleBase" id="RU364100"/>
    </source>
</evidence>
<dbReference type="InterPro" id="IPR036590">
    <property type="entry name" value="SRAP-like"/>
</dbReference>
<dbReference type="Proteomes" id="UP000447355">
    <property type="component" value="Unassembled WGS sequence"/>
</dbReference>
<keyword evidence="3" id="KW-0227">DNA damage</keyword>
<gene>
    <name evidence="9" type="ORF">GTP90_01635</name>
</gene>
<evidence type="ECO:0000256" key="5">
    <source>
        <dbReference type="ARBA" id="ARBA00023124"/>
    </source>
</evidence>
<dbReference type="GO" id="GO:0006508">
    <property type="term" value="P:proteolysis"/>
    <property type="evidence" value="ECO:0007669"/>
    <property type="project" value="UniProtKB-KW"/>
</dbReference>
<evidence type="ECO:0000313" key="10">
    <source>
        <dbReference type="Proteomes" id="UP000447355"/>
    </source>
</evidence>
<organism evidence="9 10">
    <name type="scientific">Duganella vulcania</name>
    <dbReference type="NCBI Taxonomy" id="2692166"/>
    <lineage>
        <taxon>Bacteria</taxon>
        <taxon>Pseudomonadati</taxon>
        <taxon>Pseudomonadota</taxon>
        <taxon>Betaproteobacteria</taxon>
        <taxon>Burkholderiales</taxon>
        <taxon>Oxalobacteraceae</taxon>
        <taxon>Telluria group</taxon>
        <taxon>Duganella</taxon>
    </lineage>
</organism>
<evidence type="ECO:0000256" key="6">
    <source>
        <dbReference type="ARBA" id="ARBA00023125"/>
    </source>
</evidence>
<dbReference type="EMBL" id="WWCX01000001">
    <property type="protein sequence ID" value="MYM92557.1"/>
    <property type="molecule type" value="Genomic_DNA"/>
</dbReference>
<protein>
    <recommendedName>
        <fullName evidence="8">Abasic site processing protein</fullName>
        <ecNumber evidence="8">3.4.-.-</ecNumber>
    </recommendedName>
</protein>
<dbReference type="EC" id="3.4.-.-" evidence="8"/>
<dbReference type="SUPFAM" id="SSF143081">
    <property type="entry name" value="BB1717-like"/>
    <property type="match status" value="1"/>
</dbReference>
<dbReference type="PANTHER" id="PTHR13604:SF0">
    <property type="entry name" value="ABASIC SITE PROCESSING PROTEIN HMCES"/>
    <property type="match status" value="1"/>
</dbReference>
<dbReference type="GO" id="GO:0016829">
    <property type="term" value="F:lyase activity"/>
    <property type="evidence" value="ECO:0007669"/>
    <property type="project" value="UniProtKB-KW"/>
</dbReference>
<keyword evidence="5" id="KW-0190">Covalent protein-DNA linkage</keyword>
<keyword evidence="7" id="KW-0456">Lyase</keyword>
<evidence type="ECO:0000256" key="7">
    <source>
        <dbReference type="ARBA" id="ARBA00023239"/>
    </source>
</evidence>
<dbReference type="PANTHER" id="PTHR13604">
    <property type="entry name" value="DC12-RELATED"/>
    <property type="match status" value="1"/>
</dbReference>
<evidence type="ECO:0000256" key="1">
    <source>
        <dbReference type="ARBA" id="ARBA00008136"/>
    </source>
</evidence>
<comment type="similarity">
    <text evidence="1 8">Belongs to the SOS response-associated peptidase family.</text>
</comment>
<keyword evidence="6" id="KW-0238">DNA-binding</keyword>
<evidence type="ECO:0000256" key="3">
    <source>
        <dbReference type="ARBA" id="ARBA00022763"/>
    </source>
</evidence>
<evidence type="ECO:0000256" key="2">
    <source>
        <dbReference type="ARBA" id="ARBA00022670"/>
    </source>
</evidence>
<dbReference type="RefSeq" id="WP_161081818.1">
    <property type="nucleotide sequence ID" value="NZ_WWCX01000001.1"/>
</dbReference>
<comment type="caution">
    <text evidence="9">The sequence shown here is derived from an EMBL/GenBank/DDBJ whole genome shotgun (WGS) entry which is preliminary data.</text>
</comment>
<evidence type="ECO:0000313" key="9">
    <source>
        <dbReference type="EMBL" id="MYM92557.1"/>
    </source>
</evidence>
<dbReference type="Pfam" id="PF02586">
    <property type="entry name" value="SRAP"/>
    <property type="match status" value="1"/>
</dbReference>